<reference evidence="2 3" key="1">
    <citation type="submission" date="2018-06" db="EMBL/GenBank/DDBJ databases">
        <title>Draft genome sequence of hyperthermophilic methanogen Methanothermobacter tenebrarum sp. MCM-B 1447.</title>
        <authorList>
            <person name="Pore S.D."/>
            <person name="Dagar S."/>
            <person name="Dhakephalkar P.K."/>
        </authorList>
    </citation>
    <scope>NUCLEOTIDE SEQUENCE [LARGE SCALE GENOMIC DNA]</scope>
    <source>
        <strain evidence="2 3">MCM B 1447</strain>
    </source>
</reference>
<sequence>MDQRGVLSTDFLLATLILLIIISGIIGFVSTGIDSAKSTEFAKAKMVGENVARSINMVYAQGSGDELNITLPGDLNYEIKIINLNGKVAVVVKYNNKESISYLIPKADNIDTITMKPNETYNICNEDGIIKIRKVAP</sequence>
<keyword evidence="1" id="KW-0812">Transmembrane</keyword>
<evidence type="ECO:0000313" key="3">
    <source>
        <dbReference type="Proteomes" id="UP000249782"/>
    </source>
</evidence>
<name>A0A328PCQ7_9EURY</name>
<dbReference type="RefSeq" id="WP_112093991.1">
    <property type="nucleotide sequence ID" value="NZ_QLOE01000005.1"/>
</dbReference>
<dbReference type="AlphaFoldDB" id="A0A328PCQ7"/>
<accession>A0A328PCQ7</accession>
<organism evidence="2 3">
    <name type="scientific">Methanothermobacter tenebrarum</name>
    <dbReference type="NCBI Taxonomy" id="680118"/>
    <lineage>
        <taxon>Archaea</taxon>
        <taxon>Methanobacteriati</taxon>
        <taxon>Methanobacteriota</taxon>
        <taxon>Methanomada group</taxon>
        <taxon>Methanobacteria</taxon>
        <taxon>Methanobacteriales</taxon>
        <taxon>Methanobacteriaceae</taxon>
        <taxon>Methanothermobacter</taxon>
    </lineage>
</organism>
<dbReference type="EMBL" id="QLOE01000005">
    <property type="protein sequence ID" value="RAO79013.1"/>
    <property type="molecule type" value="Genomic_DNA"/>
</dbReference>
<feature type="transmembrane region" description="Helical" evidence="1">
    <location>
        <begin position="12"/>
        <end position="33"/>
    </location>
</feature>
<comment type="caution">
    <text evidence="2">The sequence shown here is derived from an EMBL/GenBank/DDBJ whole genome shotgun (WGS) entry which is preliminary data.</text>
</comment>
<keyword evidence="3" id="KW-1185">Reference proteome</keyword>
<protein>
    <recommendedName>
        <fullName evidence="4">Class III signal peptide-containing protein</fullName>
    </recommendedName>
</protein>
<keyword evidence="1" id="KW-1133">Transmembrane helix</keyword>
<evidence type="ECO:0008006" key="4">
    <source>
        <dbReference type="Google" id="ProtNLM"/>
    </source>
</evidence>
<keyword evidence="1" id="KW-0472">Membrane</keyword>
<evidence type="ECO:0000256" key="1">
    <source>
        <dbReference type="SAM" id="Phobius"/>
    </source>
</evidence>
<dbReference type="Proteomes" id="UP000249782">
    <property type="component" value="Unassembled WGS sequence"/>
</dbReference>
<gene>
    <name evidence="2" type="ORF">DPC56_05070</name>
</gene>
<evidence type="ECO:0000313" key="2">
    <source>
        <dbReference type="EMBL" id="RAO79013.1"/>
    </source>
</evidence>
<proteinExistence type="predicted"/>